<keyword evidence="3" id="KW-1185">Reference proteome</keyword>
<evidence type="ECO:0000313" key="2">
    <source>
        <dbReference type="EMBL" id="TDD50364.1"/>
    </source>
</evidence>
<organism evidence="2 3">
    <name type="scientific">Saccharopolyspora elongata</name>
    <dbReference type="NCBI Taxonomy" id="2530387"/>
    <lineage>
        <taxon>Bacteria</taxon>
        <taxon>Bacillati</taxon>
        <taxon>Actinomycetota</taxon>
        <taxon>Actinomycetes</taxon>
        <taxon>Pseudonocardiales</taxon>
        <taxon>Pseudonocardiaceae</taxon>
        <taxon>Saccharopolyspora</taxon>
    </lineage>
</organism>
<feature type="region of interest" description="Disordered" evidence="1">
    <location>
        <begin position="1"/>
        <end position="77"/>
    </location>
</feature>
<dbReference type="Proteomes" id="UP000294947">
    <property type="component" value="Unassembled WGS sequence"/>
</dbReference>
<dbReference type="AlphaFoldDB" id="A0A4R4Z0C0"/>
<proteinExistence type="predicted"/>
<name>A0A4R4Z0C0_9PSEU</name>
<gene>
    <name evidence="2" type="ORF">E1288_17650</name>
</gene>
<comment type="caution">
    <text evidence="2">The sequence shown here is derived from an EMBL/GenBank/DDBJ whole genome shotgun (WGS) entry which is preliminary data.</text>
</comment>
<reference evidence="2 3" key="1">
    <citation type="submission" date="2019-03" db="EMBL/GenBank/DDBJ databases">
        <title>Draft genome sequences of novel Actinobacteria.</title>
        <authorList>
            <person name="Sahin N."/>
            <person name="Ay H."/>
            <person name="Saygin H."/>
        </authorList>
    </citation>
    <scope>NUCLEOTIDE SEQUENCE [LARGE SCALE GENOMIC DNA]</scope>
    <source>
        <strain evidence="2 3">7K502</strain>
    </source>
</reference>
<accession>A0A4R4Z0C0</accession>
<evidence type="ECO:0000313" key="3">
    <source>
        <dbReference type="Proteomes" id="UP000294947"/>
    </source>
</evidence>
<protein>
    <submittedName>
        <fullName evidence="2">Uncharacterized protein</fullName>
    </submittedName>
</protein>
<dbReference type="EMBL" id="SMKW01000021">
    <property type="protein sequence ID" value="TDD50364.1"/>
    <property type="molecule type" value="Genomic_DNA"/>
</dbReference>
<evidence type="ECO:0000256" key="1">
    <source>
        <dbReference type="SAM" id="MobiDB-lite"/>
    </source>
</evidence>
<sequence>MLIVAPRYRRARTKPESRYPNRTRGPARRTVRTPTPEARSPAHRRRARHSSAPIPGRETQGPPRDLPRSPARSRPGG</sequence>